<dbReference type="PANTHER" id="PTHR46347:SF1">
    <property type="entry name" value="RING_FYVE_PHD ZINC FINGER SUPERFAMILY PROTEIN"/>
    <property type="match status" value="1"/>
</dbReference>
<dbReference type="InterPro" id="IPR013083">
    <property type="entry name" value="Znf_RING/FYVE/PHD"/>
</dbReference>
<dbReference type="eggNOG" id="ENOG502SCKD">
    <property type="taxonomic scope" value="Eukaryota"/>
</dbReference>
<name>C1MVA7_MICPC</name>
<keyword evidence="2" id="KW-0863">Zinc-finger</keyword>
<dbReference type="SUPFAM" id="SSF57850">
    <property type="entry name" value="RING/U-box"/>
    <property type="match status" value="1"/>
</dbReference>
<evidence type="ECO:0000313" key="6">
    <source>
        <dbReference type="Proteomes" id="UP000001876"/>
    </source>
</evidence>
<accession>C1MVA7</accession>
<protein>
    <submittedName>
        <fullName evidence="5">Predicted protein</fullName>
    </submittedName>
</protein>
<dbReference type="Gene3D" id="3.30.40.10">
    <property type="entry name" value="Zinc/RING finger domain, C3HC4 (zinc finger)"/>
    <property type="match status" value="1"/>
</dbReference>
<evidence type="ECO:0000256" key="3">
    <source>
        <dbReference type="ARBA" id="ARBA00022833"/>
    </source>
</evidence>
<keyword evidence="3" id="KW-0862">Zinc</keyword>
<keyword evidence="1" id="KW-0479">Metal-binding</keyword>
<dbReference type="Proteomes" id="UP000001876">
    <property type="component" value="Unassembled WGS sequence"/>
</dbReference>
<dbReference type="PROSITE" id="PS51292">
    <property type="entry name" value="ZF_RING_CH"/>
    <property type="match status" value="1"/>
</dbReference>
<dbReference type="EMBL" id="GG663740">
    <property type="protein sequence ID" value="EEH56474.1"/>
    <property type="molecule type" value="Genomic_DNA"/>
</dbReference>
<dbReference type="CDD" id="cd16495">
    <property type="entry name" value="RING_CH-C4HC3_MARCH"/>
    <property type="match status" value="1"/>
</dbReference>
<evidence type="ECO:0000256" key="1">
    <source>
        <dbReference type="ARBA" id="ARBA00022723"/>
    </source>
</evidence>
<reference evidence="5 6" key="1">
    <citation type="journal article" date="2009" name="Science">
        <title>Green evolution and dynamic adaptations revealed by genomes of the marine picoeukaryotes Micromonas.</title>
        <authorList>
            <person name="Worden A.Z."/>
            <person name="Lee J.H."/>
            <person name="Mock T."/>
            <person name="Rouze P."/>
            <person name="Simmons M.P."/>
            <person name="Aerts A.L."/>
            <person name="Allen A.E."/>
            <person name="Cuvelier M.L."/>
            <person name="Derelle E."/>
            <person name="Everett M.V."/>
            <person name="Foulon E."/>
            <person name="Grimwood J."/>
            <person name="Gundlach H."/>
            <person name="Henrissat B."/>
            <person name="Napoli C."/>
            <person name="McDonald S.M."/>
            <person name="Parker M.S."/>
            <person name="Rombauts S."/>
            <person name="Salamov A."/>
            <person name="Von Dassow P."/>
            <person name="Badger J.H."/>
            <person name="Coutinho P.M."/>
            <person name="Demir E."/>
            <person name="Dubchak I."/>
            <person name="Gentemann C."/>
            <person name="Eikrem W."/>
            <person name="Gready J.E."/>
            <person name="John U."/>
            <person name="Lanier W."/>
            <person name="Lindquist E.A."/>
            <person name="Lucas S."/>
            <person name="Mayer K.F."/>
            <person name="Moreau H."/>
            <person name="Not F."/>
            <person name="Otillar R."/>
            <person name="Panaud O."/>
            <person name="Pangilinan J."/>
            <person name="Paulsen I."/>
            <person name="Piegu B."/>
            <person name="Poliakov A."/>
            <person name="Robbens S."/>
            <person name="Schmutz J."/>
            <person name="Toulza E."/>
            <person name="Wyss T."/>
            <person name="Zelensky A."/>
            <person name="Zhou K."/>
            <person name="Armbrust E.V."/>
            <person name="Bhattacharya D."/>
            <person name="Goodenough U.W."/>
            <person name="Van de Peer Y."/>
            <person name="Grigoriev I.V."/>
        </authorList>
    </citation>
    <scope>NUCLEOTIDE SEQUENCE [LARGE SCALE GENOMIC DNA]</scope>
    <source>
        <strain evidence="5 6">CCMP1545</strain>
    </source>
</reference>
<evidence type="ECO:0000256" key="2">
    <source>
        <dbReference type="ARBA" id="ARBA00022771"/>
    </source>
</evidence>
<dbReference type="AlphaFoldDB" id="C1MVA7"/>
<organism evidence="6">
    <name type="scientific">Micromonas pusilla (strain CCMP1545)</name>
    <name type="common">Picoplanktonic green alga</name>
    <dbReference type="NCBI Taxonomy" id="564608"/>
    <lineage>
        <taxon>Eukaryota</taxon>
        <taxon>Viridiplantae</taxon>
        <taxon>Chlorophyta</taxon>
        <taxon>Mamiellophyceae</taxon>
        <taxon>Mamiellales</taxon>
        <taxon>Mamiellaceae</taxon>
        <taxon>Micromonas</taxon>
    </lineage>
</organism>
<evidence type="ECO:0000259" key="4">
    <source>
        <dbReference type="PROSITE" id="PS51292"/>
    </source>
</evidence>
<dbReference type="PANTHER" id="PTHR46347">
    <property type="entry name" value="RING/FYVE/PHD ZINC FINGER SUPERFAMILY PROTEIN"/>
    <property type="match status" value="1"/>
</dbReference>
<dbReference type="SMART" id="SM00744">
    <property type="entry name" value="RINGv"/>
    <property type="match status" value="1"/>
</dbReference>
<dbReference type="STRING" id="564608.C1MVA7"/>
<dbReference type="KEGG" id="mpp:MICPUCDRAFT_47611"/>
<dbReference type="GO" id="GO:0008270">
    <property type="term" value="F:zinc ion binding"/>
    <property type="evidence" value="ECO:0007669"/>
    <property type="project" value="UniProtKB-KW"/>
</dbReference>
<dbReference type="GeneID" id="9684782"/>
<gene>
    <name evidence="5" type="ORF">MICPUCDRAFT_47611</name>
</gene>
<dbReference type="OrthoDB" id="264354at2759"/>
<proteinExistence type="predicted"/>
<feature type="domain" description="RING-CH-type" evidence="4">
    <location>
        <begin position="77"/>
        <end position="143"/>
    </location>
</feature>
<dbReference type="Pfam" id="PF12906">
    <property type="entry name" value="RINGv"/>
    <property type="match status" value="1"/>
</dbReference>
<keyword evidence="6" id="KW-1185">Reference proteome</keyword>
<dbReference type="InterPro" id="IPR011016">
    <property type="entry name" value="Znf_RING-CH"/>
</dbReference>
<dbReference type="RefSeq" id="XP_003059342.1">
    <property type="nucleotide sequence ID" value="XM_003059296.1"/>
</dbReference>
<sequence length="260" mass="29284">MLGVAFFATGVCLVKLRRHAKHSNDCYDLEEEEEEATTAETPGALRPCRSCSSGSLRCFAEDESEEDAKESEETACKFCDEENVCRFCFSGPERGELISPCSCVGSQEFVHVHCLRQWQKIAMRTKGNREENCRVCHAKYRLPKRPLRSRAKLWFSFKARDRLNAYSRVWFQSLINLFMSQNKPGTVAGHVGRAATRGLGRLARSNSATELALMMASTEVRIWAGREVRHGKSRVQIVKLLSAFGSAVNFIARMKHLGVV</sequence>
<evidence type="ECO:0000313" key="5">
    <source>
        <dbReference type="EMBL" id="EEH56474.1"/>
    </source>
</evidence>
<dbReference type="OMA" id="STEVRIW"/>